<accession>A0A7R8A0N5</accession>
<proteinExistence type="predicted"/>
<dbReference type="Proteomes" id="UP000661280">
    <property type="component" value="Chromosome 5"/>
</dbReference>
<organism evidence="1 2">
    <name type="scientific">Aspergillus kawachii</name>
    <name type="common">White koji mold</name>
    <name type="synonym">Aspergillus awamori var. kawachi</name>
    <dbReference type="NCBI Taxonomy" id="1069201"/>
    <lineage>
        <taxon>Eukaryota</taxon>
        <taxon>Fungi</taxon>
        <taxon>Dikarya</taxon>
        <taxon>Ascomycota</taxon>
        <taxon>Pezizomycotina</taxon>
        <taxon>Eurotiomycetes</taxon>
        <taxon>Eurotiomycetidae</taxon>
        <taxon>Eurotiales</taxon>
        <taxon>Aspergillaceae</taxon>
        <taxon>Aspergillus</taxon>
        <taxon>Aspergillus subgen. Circumdati</taxon>
    </lineage>
</organism>
<dbReference type="EMBL" id="AP024429">
    <property type="protein sequence ID" value="BCR99977.1"/>
    <property type="molecule type" value="Genomic_DNA"/>
</dbReference>
<name>A0A7R8A0N5_ASPKA</name>
<evidence type="ECO:0000313" key="1">
    <source>
        <dbReference type="EMBL" id="BCR99977.1"/>
    </source>
</evidence>
<reference evidence="1" key="2">
    <citation type="submission" date="2021-02" db="EMBL/GenBank/DDBJ databases">
        <title>Aspergillus luchuensis mut. kawachii IFO 4304 genome sequence.</title>
        <authorList>
            <person name="Mori K."/>
            <person name="Kadooka C."/>
            <person name="Goto M."/>
            <person name="Futagami T."/>
        </authorList>
    </citation>
    <scope>NUCLEOTIDE SEQUENCE</scope>
    <source>
        <strain evidence="1">IFO 4308</strain>
    </source>
</reference>
<sequence>MVFFNLITSCTGPFEVQRKHAHTPHVQGLRTLQQPCLPTGTQRSGPSLASDQFCTEGSVVTITQTLYESSLDSKLAIYRAIVIKDGQWVPCTLEYQELIKRRNGSMALAEFRPSW</sequence>
<dbReference type="GeneID" id="64961299"/>
<keyword evidence="2" id="KW-1185">Reference proteome</keyword>
<dbReference type="AlphaFoldDB" id="A0A7R8A0N5"/>
<dbReference type="RefSeq" id="XP_041543740.1">
    <property type="nucleotide sequence ID" value="XM_041690125.1"/>
</dbReference>
<gene>
    <name evidence="1" type="ORF">AKAW2_50319S</name>
</gene>
<reference evidence="1" key="1">
    <citation type="submission" date="2021-01" db="EMBL/GenBank/DDBJ databases">
        <authorList>
            <consortium name="Aspergillus luchuensis mut. kawachii IFO 4304 genome sequencing consortium"/>
            <person name="Kazuki M."/>
            <person name="Futagami T."/>
        </authorList>
    </citation>
    <scope>NUCLEOTIDE SEQUENCE</scope>
    <source>
        <strain evidence="1">IFO 4308</strain>
    </source>
</reference>
<protein>
    <submittedName>
        <fullName evidence="1">Uncharacterized protein</fullName>
    </submittedName>
</protein>
<dbReference type="KEGG" id="aluc:AKAW2_50319S"/>
<evidence type="ECO:0000313" key="2">
    <source>
        <dbReference type="Proteomes" id="UP000661280"/>
    </source>
</evidence>